<dbReference type="GO" id="GO:0015074">
    <property type="term" value="P:DNA integration"/>
    <property type="evidence" value="ECO:0007669"/>
    <property type="project" value="InterPro"/>
</dbReference>
<dbReference type="PANTHER" id="PTHR30349:SF41">
    <property type="entry name" value="INTEGRASE_RECOMBINASE PROTEIN MJ0367-RELATED"/>
    <property type="match status" value="1"/>
</dbReference>
<dbReference type="InterPro" id="IPR011010">
    <property type="entry name" value="DNA_brk_join_enz"/>
</dbReference>
<keyword evidence="3" id="KW-0233">DNA recombination</keyword>
<proteinExistence type="inferred from homology"/>
<evidence type="ECO:0000256" key="1">
    <source>
        <dbReference type="ARBA" id="ARBA00008857"/>
    </source>
</evidence>
<dbReference type="PANTHER" id="PTHR30349">
    <property type="entry name" value="PHAGE INTEGRASE-RELATED"/>
    <property type="match status" value="1"/>
</dbReference>
<dbReference type="AlphaFoldDB" id="A0A388TIC0"/>
<dbReference type="GO" id="GO:0003677">
    <property type="term" value="F:DNA binding"/>
    <property type="evidence" value="ECO:0007669"/>
    <property type="project" value="UniProtKB-KW"/>
</dbReference>
<keyword evidence="2" id="KW-0238">DNA-binding</keyword>
<evidence type="ECO:0000313" key="6">
    <source>
        <dbReference type="Proteomes" id="UP000275925"/>
    </source>
</evidence>
<dbReference type="Pfam" id="PF00589">
    <property type="entry name" value="Phage_integrase"/>
    <property type="match status" value="1"/>
</dbReference>
<gene>
    <name evidence="5" type="ORF">NO2_0696</name>
</gene>
<dbReference type="InterPro" id="IPR013762">
    <property type="entry name" value="Integrase-like_cat_sf"/>
</dbReference>
<name>A0A388TIC0_9BACT</name>
<dbReference type="PROSITE" id="PS51898">
    <property type="entry name" value="TYR_RECOMBINASE"/>
    <property type="match status" value="1"/>
</dbReference>
<keyword evidence="6" id="KW-1185">Reference proteome</keyword>
<protein>
    <submittedName>
        <fullName evidence="5">Integrase</fullName>
    </submittedName>
</protein>
<evidence type="ECO:0000256" key="2">
    <source>
        <dbReference type="ARBA" id="ARBA00023125"/>
    </source>
</evidence>
<dbReference type="Gene3D" id="1.10.443.10">
    <property type="entry name" value="Intergrase catalytic core"/>
    <property type="match status" value="1"/>
</dbReference>
<sequence>MTERPFSIFSRKGKSYFYVQFKNEKTGRYFPRQYSTRQTSEAEAVKIAWEWYTNGIPQKDSVLTIAQSEVISTIKTATLGKSDVKRIIETLQSQGYIKSAILPNTKADRDFVDYLLEFWDFDRSPYVREKLRRNHGIHLCYCQDNLAIIKKRWLPIFKGRLLGDIARQDIENFVSMLDTDSRAAKTKNKDIIAGVLPLRWAYNKGLISSDITQNIIFFSGKSKERAILTPEQAQAIFSIDWQDGRAKLANLLSAVTGLRSGEVLGLRWQDLGENCLYVRHSWNYLEGLKSTKNGEARTVQMPFPQIMDALKNLAESTSHGQGLSGFVFYSDTRPDQPFDEKILIKKLRVALRTIGMSEADSKKYTFHGWRHFYTSYMKDKINNKLLQSQTGHKTLAMLEHYSNHATSGDKERIQQAQISAFAGLLPERISTDKTERERNAHGQYTAWQVAA</sequence>
<dbReference type="Proteomes" id="UP000275925">
    <property type="component" value="Unassembled WGS sequence"/>
</dbReference>
<accession>A0A388TIC0</accession>
<feature type="domain" description="Tyr recombinase" evidence="4">
    <location>
        <begin position="223"/>
        <end position="418"/>
    </location>
</feature>
<dbReference type="InterPro" id="IPR002104">
    <property type="entry name" value="Integrase_catalytic"/>
</dbReference>
<dbReference type="InterPro" id="IPR050090">
    <property type="entry name" value="Tyrosine_recombinase_XerCD"/>
</dbReference>
<dbReference type="SUPFAM" id="SSF56349">
    <property type="entry name" value="DNA breaking-rejoining enzymes"/>
    <property type="match status" value="1"/>
</dbReference>
<dbReference type="EMBL" id="BGZO01000015">
    <property type="protein sequence ID" value="GBR76088.1"/>
    <property type="molecule type" value="Genomic_DNA"/>
</dbReference>
<evidence type="ECO:0000256" key="3">
    <source>
        <dbReference type="ARBA" id="ARBA00023172"/>
    </source>
</evidence>
<comment type="caution">
    <text evidence="5">The sequence shown here is derived from an EMBL/GenBank/DDBJ whole genome shotgun (WGS) entry which is preliminary data.</text>
</comment>
<evidence type="ECO:0000259" key="4">
    <source>
        <dbReference type="PROSITE" id="PS51898"/>
    </source>
</evidence>
<dbReference type="GO" id="GO:0006310">
    <property type="term" value="P:DNA recombination"/>
    <property type="evidence" value="ECO:0007669"/>
    <property type="project" value="UniProtKB-KW"/>
</dbReference>
<dbReference type="CDD" id="cd00397">
    <property type="entry name" value="DNA_BRE_C"/>
    <property type="match status" value="1"/>
</dbReference>
<reference evidence="5 6" key="1">
    <citation type="journal article" date="2019" name="ISME J.">
        <title>Genome analyses of uncultured TG2/ZB3 bacteria in 'Margulisbacteria' specifically attached to ectosymbiotic spirochetes of protists in the termite gut.</title>
        <authorList>
            <person name="Utami Y.D."/>
            <person name="Kuwahara H."/>
            <person name="Igai K."/>
            <person name="Murakami T."/>
            <person name="Sugaya K."/>
            <person name="Morikawa T."/>
            <person name="Nagura Y."/>
            <person name="Yuki M."/>
            <person name="Deevong P."/>
            <person name="Inoue T."/>
            <person name="Kihara K."/>
            <person name="Lo N."/>
            <person name="Yamada A."/>
            <person name="Ohkuma M."/>
            <person name="Hongoh Y."/>
        </authorList>
    </citation>
    <scope>NUCLEOTIDE SEQUENCE [LARGE SCALE GENOMIC DNA]</scope>
    <source>
        <strain evidence="5">NkOx7-02</strain>
    </source>
</reference>
<comment type="similarity">
    <text evidence="1">Belongs to the 'phage' integrase family.</text>
</comment>
<organism evidence="5 6">
    <name type="scientific">Candidatus Termititenax persephonae</name>
    <dbReference type="NCBI Taxonomy" id="2218525"/>
    <lineage>
        <taxon>Bacteria</taxon>
        <taxon>Bacillati</taxon>
        <taxon>Candidatus Margulisiibacteriota</taxon>
        <taxon>Candidatus Termititenacia</taxon>
        <taxon>Candidatus Termititenacales</taxon>
        <taxon>Candidatus Termititenacaceae</taxon>
        <taxon>Candidatus Termititenax</taxon>
    </lineage>
</organism>
<evidence type="ECO:0000313" key="5">
    <source>
        <dbReference type="EMBL" id="GBR76088.1"/>
    </source>
</evidence>